<evidence type="ECO:0000313" key="2">
    <source>
        <dbReference type="EMBL" id="PSB21748.1"/>
    </source>
</evidence>
<evidence type="ECO:0000256" key="1">
    <source>
        <dbReference type="SAM" id="MobiDB-lite"/>
    </source>
</evidence>
<dbReference type="Gene3D" id="1.10.1740.70">
    <property type="entry name" value="ChaB"/>
    <property type="match status" value="1"/>
</dbReference>
<dbReference type="OrthoDB" id="515114at2"/>
<evidence type="ECO:0000313" key="3">
    <source>
        <dbReference type="Proteomes" id="UP000238634"/>
    </source>
</evidence>
<feature type="region of interest" description="Disordered" evidence="1">
    <location>
        <begin position="68"/>
        <end position="96"/>
    </location>
</feature>
<protein>
    <submittedName>
        <fullName evidence="2">Cation transport regulator ChaB</fullName>
    </submittedName>
</protein>
<dbReference type="EMBL" id="PVWG01000002">
    <property type="protein sequence ID" value="PSB21748.1"/>
    <property type="molecule type" value="Genomic_DNA"/>
</dbReference>
<name>A0A2T1DMM2_9CYAN</name>
<sequence>MSNRDFDQEAAKRDDVDEKNTGLPAEVTDKLMDGSEQVFLAAFRNSQKDGLSKEAAMNVAWNSVKQGFERGQDGSWHRKQKPGDQTISSGVESSAN</sequence>
<dbReference type="SUPFAM" id="SSF140376">
    <property type="entry name" value="ChaB-like"/>
    <property type="match status" value="1"/>
</dbReference>
<proteinExistence type="predicted"/>
<organism evidence="2 3">
    <name type="scientific">Phormidesmis priestleyi ULC007</name>
    <dbReference type="NCBI Taxonomy" id="1920490"/>
    <lineage>
        <taxon>Bacteria</taxon>
        <taxon>Bacillati</taxon>
        <taxon>Cyanobacteriota</taxon>
        <taxon>Cyanophyceae</taxon>
        <taxon>Leptolyngbyales</taxon>
        <taxon>Leptolyngbyaceae</taxon>
        <taxon>Phormidesmis</taxon>
    </lineage>
</organism>
<feature type="compositionally biased region" description="Polar residues" evidence="1">
    <location>
        <begin position="83"/>
        <end position="96"/>
    </location>
</feature>
<dbReference type="Pfam" id="PF06150">
    <property type="entry name" value="ChaB"/>
    <property type="match status" value="1"/>
</dbReference>
<dbReference type="InterPro" id="IPR009317">
    <property type="entry name" value="ChaB"/>
</dbReference>
<dbReference type="AlphaFoldDB" id="A0A2T1DMM2"/>
<feature type="compositionally biased region" description="Basic and acidic residues" evidence="1">
    <location>
        <begin position="1"/>
        <end position="20"/>
    </location>
</feature>
<dbReference type="Proteomes" id="UP000238634">
    <property type="component" value="Unassembled WGS sequence"/>
</dbReference>
<gene>
    <name evidence="2" type="ORF">C7B65_02865</name>
</gene>
<reference evidence="2 3" key="1">
    <citation type="submission" date="2018-02" db="EMBL/GenBank/DDBJ databases">
        <authorList>
            <person name="Cohen D.B."/>
            <person name="Kent A.D."/>
        </authorList>
    </citation>
    <scope>NUCLEOTIDE SEQUENCE [LARGE SCALE GENOMIC DNA]</scope>
    <source>
        <strain evidence="2 3">ULC007</strain>
    </source>
</reference>
<dbReference type="InterPro" id="IPR037205">
    <property type="entry name" value="ChaB_sf"/>
</dbReference>
<comment type="caution">
    <text evidence="2">The sequence shown here is derived from an EMBL/GenBank/DDBJ whole genome shotgun (WGS) entry which is preliminary data.</text>
</comment>
<feature type="region of interest" description="Disordered" evidence="1">
    <location>
        <begin position="1"/>
        <end position="29"/>
    </location>
</feature>
<reference evidence="2 3" key="2">
    <citation type="submission" date="2018-03" db="EMBL/GenBank/DDBJ databases">
        <title>The ancient ancestry and fast evolution of plastids.</title>
        <authorList>
            <person name="Moore K.R."/>
            <person name="Magnabosco C."/>
            <person name="Momper L."/>
            <person name="Gold D.A."/>
            <person name="Bosak T."/>
            <person name="Fournier G.P."/>
        </authorList>
    </citation>
    <scope>NUCLEOTIDE SEQUENCE [LARGE SCALE GENOMIC DNA]</scope>
    <source>
        <strain evidence="2 3">ULC007</strain>
    </source>
</reference>
<accession>A0A2T1DMM2</accession>
<keyword evidence="3" id="KW-1185">Reference proteome</keyword>